<feature type="transmembrane region" description="Helical" evidence="9">
    <location>
        <begin position="339"/>
        <end position="365"/>
    </location>
</feature>
<evidence type="ECO:0008006" key="12">
    <source>
        <dbReference type="Google" id="ProtNLM"/>
    </source>
</evidence>
<dbReference type="PIRSF" id="PIRSF002744">
    <property type="entry name" value="Pur-cyt_permease"/>
    <property type="match status" value="1"/>
</dbReference>
<dbReference type="InterPro" id="IPR001248">
    <property type="entry name" value="Pur-cyt_permease"/>
</dbReference>
<feature type="transmembrane region" description="Helical" evidence="9">
    <location>
        <begin position="214"/>
        <end position="233"/>
    </location>
</feature>
<feature type="transmembrane region" description="Helical" evidence="9">
    <location>
        <begin position="448"/>
        <end position="471"/>
    </location>
</feature>
<dbReference type="InterPro" id="IPR026030">
    <property type="entry name" value="Pur-cyt_permease_Fcy2/21/22"/>
</dbReference>
<feature type="transmembrane region" description="Helical" evidence="9">
    <location>
        <begin position="78"/>
        <end position="99"/>
    </location>
</feature>
<feature type="compositionally biased region" description="Basic and acidic residues" evidence="8">
    <location>
        <begin position="15"/>
        <end position="30"/>
    </location>
</feature>
<feature type="transmembrane region" description="Helical" evidence="9">
    <location>
        <begin position="377"/>
        <end position="396"/>
    </location>
</feature>
<evidence type="ECO:0000256" key="9">
    <source>
        <dbReference type="SAM" id="Phobius"/>
    </source>
</evidence>
<dbReference type="Proteomes" id="UP001642482">
    <property type="component" value="Unassembled WGS sequence"/>
</dbReference>
<feature type="transmembrane region" description="Helical" evidence="9">
    <location>
        <begin position="483"/>
        <end position="499"/>
    </location>
</feature>
<accession>A0ABP0AXG1</accession>
<keyword evidence="5 9" id="KW-1133">Transmembrane helix</keyword>
<feature type="region of interest" description="Disordered" evidence="8">
    <location>
        <begin position="1"/>
        <end position="39"/>
    </location>
</feature>
<comment type="similarity">
    <text evidence="2 7">Belongs to the purine-cytosine permease (2.A.39) family.</text>
</comment>
<evidence type="ECO:0000256" key="4">
    <source>
        <dbReference type="ARBA" id="ARBA00022692"/>
    </source>
</evidence>
<evidence type="ECO:0000313" key="10">
    <source>
        <dbReference type="EMBL" id="CAK7211978.1"/>
    </source>
</evidence>
<evidence type="ECO:0000256" key="7">
    <source>
        <dbReference type="PIRNR" id="PIRNR002744"/>
    </source>
</evidence>
<dbReference type="Gene3D" id="1.10.4160.10">
    <property type="entry name" value="Hydantoin permease"/>
    <property type="match status" value="1"/>
</dbReference>
<keyword evidence="6 7" id="KW-0472">Membrane</keyword>
<reference evidence="10 11" key="1">
    <citation type="submission" date="2024-01" db="EMBL/GenBank/DDBJ databases">
        <authorList>
            <person name="Allen C."/>
            <person name="Tagirdzhanova G."/>
        </authorList>
    </citation>
    <scope>NUCLEOTIDE SEQUENCE [LARGE SCALE GENOMIC DNA]</scope>
</reference>
<dbReference type="PANTHER" id="PTHR31806:SF5">
    <property type="entry name" value="PURINE-CYTOSINE PERMEASE FCY21"/>
    <property type="match status" value="1"/>
</dbReference>
<evidence type="ECO:0000256" key="8">
    <source>
        <dbReference type="SAM" id="MobiDB-lite"/>
    </source>
</evidence>
<sequence>MPSSHNGSDDAAVAETEKYANETGDMEKGPSHTAGEIGNVPTARPWWKRLAAFGVETRGVQPVPLEERTDRRGFNIFTFWWTASLTPLAITNGIVGTYYEGLSLEAASLTILFFTLLTALPTALLGTLGPQTGMRQMVQARFAFGLYAIMVVALLNLANTVGWSIIATIIAGETLSAVSGGSLSWDLGIVIISILSLVIAFLGYRIVHVYERWAWIPALIAVVVATGTGGHLLGQQAPAAPATASGVLTYACVVMSFTLTWSTMVSDFAVYVHPSVPKQRVFWFTYLGLVLPTVPLMVLGAAIGGAIPSIPSWTTAFSDGSTGGVLLEMLAPVHGFGKFLAVVIAFSLLGNIAGTMYAITIQFQMLFPPWSTKVPRYLFAVVTTAIIIAAAIPISRRFEESLENFLGLISYWGAIFVAIAGTEFVVFRKRDPSRYDPTAWNDAKKLPVGLAALLSIFLPFGLIVPCMAETWYTGPIAKTTGDIGTEVGFVVCVVVYLVLRTIEVRLTGR</sequence>
<proteinExistence type="inferred from homology"/>
<feature type="transmembrane region" description="Helical" evidence="9">
    <location>
        <begin position="142"/>
        <end position="171"/>
    </location>
</feature>
<comment type="subcellular location">
    <subcellularLocation>
        <location evidence="1">Membrane</location>
        <topology evidence="1">Multi-pass membrane protein</topology>
    </subcellularLocation>
</comment>
<evidence type="ECO:0000256" key="5">
    <source>
        <dbReference type="ARBA" id="ARBA00022989"/>
    </source>
</evidence>
<dbReference type="EMBL" id="CAWUHD010000008">
    <property type="protein sequence ID" value="CAK7211978.1"/>
    <property type="molecule type" value="Genomic_DNA"/>
</dbReference>
<organism evidence="10 11">
    <name type="scientific">Sporothrix eucalyptigena</name>
    <dbReference type="NCBI Taxonomy" id="1812306"/>
    <lineage>
        <taxon>Eukaryota</taxon>
        <taxon>Fungi</taxon>
        <taxon>Dikarya</taxon>
        <taxon>Ascomycota</taxon>
        <taxon>Pezizomycotina</taxon>
        <taxon>Sordariomycetes</taxon>
        <taxon>Sordariomycetidae</taxon>
        <taxon>Ophiostomatales</taxon>
        <taxon>Ophiostomataceae</taxon>
        <taxon>Sporothrix</taxon>
    </lineage>
</organism>
<evidence type="ECO:0000256" key="6">
    <source>
        <dbReference type="ARBA" id="ARBA00023136"/>
    </source>
</evidence>
<feature type="transmembrane region" description="Helical" evidence="9">
    <location>
        <begin position="183"/>
        <end position="202"/>
    </location>
</feature>
<evidence type="ECO:0000256" key="3">
    <source>
        <dbReference type="ARBA" id="ARBA00022448"/>
    </source>
</evidence>
<keyword evidence="11" id="KW-1185">Reference proteome</keyword>
<name>A0ABP0AXG1_9PEZI</name>
<feature type="transmembrane region" description="Helical" evidence="9">
    <location>
        <begin position="408"/>
        <end position="427"/>
    </location>
</feature>
<dbReference type="PANTHER" id="PTHR31806">
    <property type="entry name" value="PURINE-CYTOSINE PERMEASE FCY2-RELATED"/>
    <property type="match status" value="1"/>
</dbReference>
<feature type="transmembrane region" description="Helical" evidence="9">
    <location>
        <begin position="281"/>
        <end position="307"/>
    </location>
</feature>
<feature type="transmembrane region" description="Helical" evidence="9">
    <location>
        <begin position="111"/>
        <end position="130"/>
    </location>
</feature>
<evidence type="ECO:0000256" key="2">
    <source>
        <dbReference type="ARBA" id="ARBA00008974"/>
    </source>
</evidence>
<comment type="caution">
    <text evidence="10">The sequence shown here is derived from an EMBL/GenBank/DDBJ whole genome shotgun (WGS) entry which is preliminary data.</text>
</comment>
<keyword evidence="3 7" id="KW-0813">Transport</keyword>
<gene>
    <name evidence="10" type="ORF">SEUCBS140593_001348</name>
</gene>
<protein>
    <recommendedName>
        <fullName evidence="12">Cytosine-purine permease</fullName>
    </recommendedName>
</protein>
<evidence type="ECO:0000313" key="11">
    <source>
        <dbReference type="Proteomes" id="UP001642482"/>
    </source>
</evidence>
<keyword evidence="4 9" id="KW-0812">Transmembrane</keyword>
<feature type="transmembrane region" description="Helical" evidence="9">
    <location>
        <begin position="239"/>
        <end position="261"/>
    </location>
</feature>
<dbReference type="Pfam" id="PF02133">
    <property type="entry name" value="Transp_cyt_pur"/>
    <property type="match status" value="1"/>
</dbReference>
<evidence type="ECO:0000256" key="1">
    <source>
        <dbReference type="ARBA" id="ARBA00004141"/>
    </source>
</evidence>